<dbReference type="PROSITE" id="PS50111">
    <property type="entry name" value="CHEMOTAXIS_TRANSDUC_2"/>
    <property type="match status" value="1"/>
</dbReference>
<evidence type="ECO:0000256" key="4">
    <source>
        <dbReference type="SAM" id="Phobius"/>
    </source>
</evidence>
<evidence type="ECO:0000256" key="1">
    <source>
        <dbReference type="ARBA" id="ARBA00022500"/>
    </source>
</evidence>
<comment type="caution">
    <text evidence="6">The sequence shown here is derived from an EMBL/GenBank/DDBJ whole genome shotgun (WGS) entry which is preliminary data.</text>
</comment>
<evidence type="ECO:0000256" key="3">
    <source>
        <dbReference type="PROSITE-ProRule" id="PRU00284"/>
    </source>
</evidence>
<dbReference type="Pfam" id="PF00015">
    <property type="entry name" value="MCPsignal"/>
    <property type="match status" value="1"/>
</dbReference>
<evidence type="ECO:0000313" key="6">
    <source>
        <dbReference type="EMBL" id="SMP74087.1"/>
    </source>
</evidence>
<dbReference type="InterPro" id="IPR004089">
    <property type="entry name" value="MCPsignal_dom"/>
</dbReference>
<keyword evidence="4" id="KW-0812">Transmembrane</keyword>
<keyword evidence="1" id="KW-0145">Chemotaxis</keyword>
<dbReference type="SUPFAM" id="SSF58104">
    <property type="entry name" value="Methyl-accepting chemotaxis protein (MCP) signaling domain"/>
    <property type="match status" value="1"/>
</dbReference>
<gene>
    <name evidence="6" type="ORF">SAMN06295970_12050</name>
</gene>
<dbReference type="SMART" id="SM00283">
    <property type="entry name" value="MA"/>
    <property type="match status" value="1"/>
</dbReference>
<dbReference type="PANTHER" id="PTHR43531:SF11">
    <property type="entry name" value="METHYL-ACCEPTING CHEMOTAXIS PROTEIN 3"/>
    <property type="match status" value="1"/>
</dbReference>
<reference evidence="6 7" key="1">
    <citation type="submission" date="2017-05" db="EMBL/GenBank/DDBJ databases">
        <authorList>
            <person name="Varghese N."/>
            <person name="Submissions S."/>
        </authorList>
    </citation>
    <scope>NUCLEOTIDE SEQUENCE [LARGE SCALE GENOMIC DNA]</scope>
    <source>
        <strain evidence="6 7">DSM 26001</strain>
    </source>
</reference>
<proteinExistence type="inferred from homology"/>
<comment type="similarity">
    <text evidence="2">Belongs to the methyl-accepting chemotaxis (MCP) protein family.</text>
</comment>
<evidence type="ECO:0000259" key="5">
    <source>
        <dbReference type="PROSITE" id="PS50111"/>
    </source>
</evidence>
<evidence type="ECO:0000313" key="7">
    <source>
        <dbReference type="Proteomes" id="UP001158049"/>
    </source>
</evidence>
<keyword evidence="7" id="KW-1185">Reference proteome</keyword>
<dbReference type="Proteomes" id="UP001158049">
    <property type="component" value="Unassembled WGS sequence"/>
</dbReference>
<feature type="transmembrane region" description="Helical" evidence="4">
    <location>
        <begin position="194"/>
        <end position="214"/>
    </location>
</feature>
<evidence type="ECO:0000256" key="2">
    <source>
        <dbReference type="ARBA" id="ARBA00029447"/>
    </source>
</evidence>
<dbReference type="PANTHER" id="PTHR43531">
    <property type="entry name" value="PROTEIN ICFG"/>
    <property type="match status" value="1"/>
</dbReference>
<keyword evidence="4" id="KW-1133">Transmembrane helix</keyword>
<feature type="domain" description="Methyl-accepting transducer" evidence="5">
    <location>
        <begin position="275"/>
        <end position="504"/>
    </location>
</feature>
<keyword evidence="4" id="KW-0472">Membrane</keyword>
<protein>
    <submittedName>
        <fullName evidence="6">Methyl-accepting chemotaxis protein</fullName>
    </submittedName>
</protein>
<keyword evidence="3" id="KW-0807">Transducer</keyword>
<dbReference type="EMBL" id="FXUL01000020">
    <property type="protein sequence ID" value="SMP74087.1"/>
    <property type="molecule type" value="Genomic_DNA"/>
</dbReference>
<name>A0ABY1QML4_9BURK</name>
<sequence length="538" mass="56233">MKRLLEVRMSYRMALIVGIFSAGFLLSGYAAFLALDKLAVNGPVYQRIANGKDLVADILPPPEYIVESYQVALEIAAAPDGPRGELLERLRRLEADYVARHAFWEKQGLEAAVAQPLLDASYRPATAFYALADTEFAEAAKAGDEPRLRAVLKNMKAAYEEHRSAIDTAVQAVNLRNEADEADARKEIGSAGRLLLAIFAGALALGIAVAAVIVRGLLGEFGGEPHDAVAITRRIASGDLGSAIALRKSDDSSLLFSMKAMQQVLGGTVAGIQRAVDSVRIGAQEIASGNMDLSSRTEHHASALEETAATLENLGRNVQQTAVSATHANALSRAASSCAASGRDAMTRVEDMMNSVHASSKRIAEITVEVDGIAFQTNILALNAAVEAARAGPQGAGFAVVAGEVRNLAQRSAVASKTIKKLIDEAAREVAGGQSLVHDAGATMREIADSIDQVSDTIAAISAAAMEQSAGLAEVNIAVAAMEQVTQQNAALVEESAAAAGSLNEQADTLARLAARFIVAPPVAGAQRALAARLPQLA</sequence>
<organism evidence="6 7">
    <name type="scientific">Noviherbaspirillum suwonense</name>
    <dbReference type="NCBI Taxonomy" id="1224511"/>
    <lineage>
        <taxon>Bacteria</taxon>
        <taxon>Pseudomonadati</taxon>
        <taxon>Pseudomonadota</taxon>
        <taxon>Betaproteobacteria</taxon>
        <taxon>Burkholderiales</taxon>
        <taxon>Oxalobacteraceae</taxon>
        <taxon>Noviherbaspirillum</taxon>
    </lineage>
</organism>
<dbReference type="Gene3D" id="1.10.287.950">
    <property type="entry name" value="Methyl-accepting chemotaxis protein"/>
    <property type="match status" value="1"/>
</dbReference>
<accession>A0ABY1QML4</accession>
<dbReference type="InterPro" id="IPR051310">
    <property type="entry name" value="MCP_chemotaxis"/>
</dbReference>